<dbReference type="Gene3D" id="1.10.20.140">
    <property type="match status" value="1"/>
</dbReference>
<dbReference type="Proteomes" id="UP001065549">
    <property type="component" value="Unassembled WGS sequence"/>
</dbReference>
<evidence type="ECO:0000256" key="5">
    <source>
        <dbReference type="ARBA" id="ARBA00022694"/>
    </source>
</evidence>
<evidence type="ECO:0000256" key="4">
    <source>
        <dbReference type="ARBA" id="ARBA00022679"/>
    </source>
</evidence>
<dbReference type="RefSeq" id="WP_253019678.1">
    <property type="nucleotide sequence ID" value="NZ_JAJAGH010000006.1"/>
</dbReference>
<evidence type="ECO:0000313" key="14">
    <source>
        <dbReference type="EMBL" id="MCU7377909.1"/>
    </source>
</evidence>
<evidence type="ECO:0000256" key="12">
    <source>
        <dbReference type="RuleBase" id="RU003784"/>
    </source>
</evidence>
<keyword evidence="6 10" id="KW-0547">Nucleotide-binding</keyword>
<evidence type="ECO:0000256" key="3">
    <source>
        <dbReference type="ARBA" id="ARBA00005842"/>
    </source>
</evidence>
<feature type="binding site" evidence="10">
    <location>
        <begin position="9"/>
        <end position="16"/>
    </location>
    <ligand>
        <name>ATP</name>
        <dbReference type="ChEBI" id="CHEBI:30616"/>
    </ligand>
</feature>
<reference evidence="14" key="1">
    <citation type="submission" date="2022-09" db="EMBL/GenBank/DDBJ databases">
        <title>Culturomic study of gut microbiota in children with autism spectrum disorder.</title>
        <authorList>
            <person name="Efimov B.A."/>
            <person name="Chaplin A.V."/>
            <person name="Sokolova S.R."/>
            <person name="Pikina A.P."/>
            <person name="Korzhanova M."/>
            <person name="Belova V."/>
            <person name="Korostin D."/>
        </authorList>
    </citation>
    <scope>NUCLEOTIDE SEQUENCE</scope>
    <source>
        <strain evidence="14">ASD5510</strain>
    </source>
</reference>
<feature type="site" description="Interaction with substrate tRNA" evidence="10">
    <location>
        <position position="100"/>
    </location>
</feature>
<dbReference type="SUPFAM" id="SSF52540">
    <property type="entry name" value="P-loop containing nucleoside triphosphate hydrolases"/>
    <property type="match status" value="1"/>
</dbReference>
<evidence type="ECO:0000256" key="13">
    <source>
        <dbReference type="RuleBase" id="RU003785"/>
    </source>
</evidence>
<dbReference type="EC" id="2.5.1.75" evidence="10"/>
<comment type="caution">
    <text evidence="14">The sequence shown here is derived from an EMBL/GenBank/DDBJ whole genome shotgun (WGS) entry which is preliminary data.</text>
</comment>
<feature type="region of interest" description="Interaction with substrate tRNA" evidence="10">
    <location>
        <begin position="34"/>
        <end position="37"/>
    </location>
</feature>
<comment type="caution">
    <text evidence="10">Lacks conserved residue(s) required for the propagation of feature annotation.</text>
</comment>
<evidence type="ECO:0000256" key="8">
    <source>
        <dbReference type="ARBA" id="ARBA00022842"/>
    </source>
</evidence>
<accession>A0A9J6QPX6</accession>
<keyword evidence="4 10" id="KW-0808">Transferase</keyword>
<evidence type="ECO:0000256" key="1">
    <source>
        <dbReference type="ARBA" id="ARBA00001946"/>
    </source>
</evidence>
<evidence type="ECO:0000256" key="9">
    <source>
        <dbReference type="ARBA" id="ARBA00049563"/>
    </source>
</evidence>
<dbReference type="InterPro" id="IPR027417">
    <property type="entry name" value="P-loop_NTPase"/>
</dbReference>
<organism evidence="14 15">
    <name type="scientific">Hominibacterium faecale</name>
    <dbReference type="NCBI Taxonomy" id="2839743"/>
    <lineage>
        <taxon>Bacteria</taxon>
        <taxon>Bacillati</taxon>
        <taxon>Bacillota</taxon>
        <taxon>Clostridia</taxon>
        <taxon>Peptostreptococcales</taxon>
        <taxon>Anaerovoracaceae</taxon>
        <taxon>Hominibacterium</taxon>
    </lineage>
</organism>
<evidence type="ECO:0000256" key="2">
    <source>
        <dbReference type="ARBA" id="ARBA00003213"/>
    </source>
</evidence>
<dbReference type="Gene3D" id="3.40.50.300">
    <property type="entry name" value="P-loop containing nucleotide triphosphate hydrolases"/>
    <property type="match status" value="1"/>
</dbReference>
<dbReference type="GO" id="GO:0052381">
    <property type="term" value="F:tRNA dimethylallyltransferase activity"/>
    <property type="evidence" value="ECO:0007669"/>
    <property type="project" value="UniProtKB-UniRule"/>
</dbReference>
<name>A0A9J6QPX6_9FIRM</name>
<dbReference type="NCBIfam" id="TIGR00174">
    <property type="entry name" value="miaA"/>
    <property type="match status" value="1"/>
</dbReference>
<keyword evidence="7 10" id="KW-0067">ATP-binding</keyword>
<dbReference type="InterPro" id="IPR018022">
    <property type="entry name" value="IPT"/>
</dbReference>
<dbReference type="Pfam" id="PF01715">
    <property type="entry name" value="IPPT"/>
    <property type="match status" value="1"/>
</dbReference>
<sequence>MKEILVVAGPTAVGKTEYALKLAQRLDGEIVSCDSMQLYKYMDIGSAKPTKEERALVKHYLVDEIDPREPFSAAEYQKRAKAAIAEIHDKGKLPIISGGTGLYLNSLLYEMDFSAPPRRDGYREKLEQLAHEQGKEAVYRLLAEKDPDAAARIHPNNTKKIIRALEAVETTGQGIPAFTQVRTPVSGYKPCLLGLTRDRQELYDRINARVEILMKQGLLEEVKGLLGMGLSEDDISMKGIGYKELIYHLHGKYDLDTAVKKIQQNTRNYAKRQLTWFRRYDKIKWFELSMYESSEKALKDMILWVDKNK</sequence>
<proteinExistence type="inferred from homology"/>
<dbReference type="AlphaFoldDB" id="A0A9J6QPX6"/>
<comment type="similarity">
    <text evidence="3 10 13">Belongs to the IPP transferase family.</text>
</comment>
<dbReference type="PANTHER" id="PTHR11088:SF60">
    <property type="entry name" value="TRNA DIMETHYLALLYLTRANSFERASE"/>
    <property type="match status" value="1"/>
</dbReference>
<keyword evidence="15" id="KW-1185">Reference proteome</keyword>
<feature type="binding site" evidence="10">
    <location>
        <begin position="11"/>
        <end position="16"/>
    </location>
    <ligand>
        <name>substrate</name>
    </ligand>
</feature>
<comment type="cofactor">
    <cofactor evidence="1 10">
        <name>Mg(2+)</name>
        <dbReference type="ChEBI" id="CHEBI:18420"/>
    </cofactor>
</comment>
<evidence type="ECO:0000256" key="7">
    <source>
        <dbReference type="ARBA" id="ARBA00022840"/>
    </source>
</evidence>
<dbReference type="PANTHER" id="PTHR11088">
    <property type="entry name" value="TRNA DIMETHYLALLYLTRANSFERASE"/>
    <property type="match status" value="1"/>
</dbReference>
<dbReference type="EMBL" id="JAOSHN010000002">
    <property type="protein sequence ID" value="MCU7377909.1"/>
    <property type="molecule type" value="Genomic_DNA"/>
</dbReference>
<dbReference type="HAMAP" id="MF_00185">
    <property type="entry name" value="IPP_trans"/>
    <property type="match status" value="1"/>
</dbReference>
<evidence type="ECO:0000256" key="6">
    <source>
        <dbReference type="ARBA" id="ARBA00022741"/>
    </source>
</evidence>
<dbReference type="GO" id="GO:0006400">
    <property type="term" value="P:tRNA modification"/>
    <property type="evidence" value="ECO:0007669"/>
    <property type="project" value="TreeGrafter"/>
</dbReference>
<comment type="catalytic activity">
    <reaction evidence="9 10 11">
        <text>adenosine(37) in tRNA + dimethylallyl diphosphate = N(6)-dimethylallyladenosine(37) in tRNA + diphosphate</text>
        <dbReference type="Rhea" id="RHEA:26482"/>
        <dbReference type="Rhea" id="RHEA-COMP:10162"/>
        <dbReference type="Rhea" id="RHEA-COMP:10375"/>
        <dbReference type="ChEBI" id="CHEBI:33019"/>
        <dbReference type="ChEBI" id="CHEBI:57623"/>
        <dbReference type="ChEBI" id="CHEBI:74411"/>
        <dbReference type="ChEBI" id="CHEBI:74415"/>
        <dbReference type="EC" id="2.5.1.75"/>
    </reaction>
</comment>
<comment type="subunit">
    <text evidence="10">Monomer.</text>
</comment>
<dbReference type="InterPro" id="IPR039657">
    <property type="entry name" value="Dimethylallyltransferase"/>
</dbReference>
<evidence type="ECO:0000256" key="10">
    <source>
        <dbReference type="HAMAP-Rule" id="MF_00185"/>
    </source>
</evidence>
<protein>
    <recommendedName>
        <fullName evidence="10">tRNA dimethylallyltransferase</fullName>
        <ecNumber evidence="10">2.5.1.75</ecNumber>
    </recommendedName>
    <alternativeName>
        <fullName evidence="10">Dimethylallyl diphosphate:tRNA dimethylallyltransferase</fullName>
        <shortName evidence="10">DMAPP:tRNA dimethylallyltransferase</shortName>
        <shortName evidence="10">DMATase</shortName>
    </alternativeName>
    <alternativeName>
        <fullName evidence="10">Isopentenyl-diphosphate:tRNA isopentenyltransferase</fullName>
        <shortName evidence="10">IPP transferase</shortName>
        <shortName evidence="10">IPPT</shortName>
        <shortName evidence="10">IPTase</shortName>
    </alternativeName>
</protein>
<keyword evidence="8 10" id="KW-0460">Magnesium</keyword>
<keyword evidence="5 10" id="KW-0819">tRNA processing</keyword>
<comment type="function">
    <text evidence="2 10 12">Catalyzes the transfer of a dimethylallyl group onto the adenine at position 37 in tRNAs that read codons beginning with uridine, leading to the formation of N6-(dimethylallyl)adenosine (i(6)A).</text>
</comment>
<dbReference type="GO" id="GO:0005524">
    <property type="term" value="F:ATP binding"/>
    <property type="evidence" value="ECO:0007669"/>
    <property type="project" value="UniProtKB-UniRule"/>
</dbReference>
<evidence type="ECO:0000313" key="15">
    <source>
        <dbReference type="Proteomes" id="UP001065549"/>
    </source>
</evidence>
<evidence type="ECO:0000256" key="11">
    <source>
        <dbReference type="RuleBase" id="RU003783"/>
    </source>
</evidence>
<gene>
    <name evidence="10 14" type="primary">miaA</name>
    <name evidence="14" type="ORF">OBO34_06030</name>
</gene>
<feature type="site" description="Interaction with substrate tRNA" evidence="10">
    <location>
        <position position="123"/>
    </location>
</feature>